<dbReference type="NCBIfam" id="NF002794">
    <property type="entry name" value="PRK02925.1"/>
    <property type="match status" value="1"/>
</dbReference>
<dbReference type="GO" id="GO:0042840">
    <property type="term" value="P:D-glucuronate catabolic process"/>
    <property type="evidence" value="ECO:0007669"/>
    <property type="project" value="TreeGrafter"/>
</dbReference>
<accession>A0A0B0IG18</accession>
<dbReference type="OrthoDB" id="9766564at2"/>
<dbReference type="Proteomes" id="UP000030832">
    <property type="component" value="Unassembled WGS sequence"/>
</dbReference>
<dbReference type="PANTHER" id="PTHR30068:SF4">
    <property type="entry name" value="URONATE ISOMERASE"/>
    <property type="match status" value="1"/>
</dbReference>
<keyword evidence="6 7" id="KW-0413">Isomerase</keyword>
<dbReference type="InterPro" id="IPR032466">
    <property type="entry name" value="Metal_Hydrolase"/>
</dbReference>
<keyword evidence="9" id="KW-1185">Reference proteome</keyword>
<dbReference type="AlphaFoldDB" id="A0A0B0IG18"/>
<gene>
    <name evidence="7" type="primary">uxaC</name>
    <name evidence="8" type="ORF">LQ50_10895</name>
</gene>
<comment type="similarity">
    <text evidence="3 7">Belongs to the metallo-dependent hydrolases superfamily. Uronate isomerase family.</text>
</comment>
<dbReference type="Pfam" id="PF02614">
    <property type="entry name" value="UxaC"/>
    <property type="match status" value="1"/>
</dbReference>
<evidence type="ECO:0000313" key="8">
    <source>
        <dbReference type="EMBL" id="KHF40240.1"/>
    </source>
</evidence>
<evidence type="ECO:0000313" key="9">
    <source>
        <dbReference type="Proteomes" id="UP000030832"/>
    </source>
</evidence>
<evidence type="ECO:0000256" key="5">
    <source>
        <dbReference type="ARBA" id="ARBA00020555"/>
    </source>
</evidence>
<comment type="caution">
    <text evidence="8">The sequence shown here is derived from an EMBL/GenBank/DDBJ whole genome shotgun (WGS) entry which is preliminary data.</text>
</comment>
<evidence type="ECO:0000256" key="2">
    <source>
        <dbReference type="ARBA" id="ARBA00004892"/>
    </source>
</evidence>
<dbReference type="STRING" id="333138.LQ50_10895"/>
<dbReference type="SUPFAM" id="SSF51556">
    <property type="entry name" value="Metallo-dependent hydrolases"/>
    <property type="match status" value="1"/>
</dbReference>
<organism evidence="8 9">
    <name type="scientific">Halalkalibacter okhensis</name>
    <dbReference type="NCBI Taxonomy" id="333138"/>
    <lineage>
        <taxon>Bacteria</taxon>
        <taxon>Bacillati</taxon>
        <taxon>Bacillota</taxon>
        <taxon>Bacilli</taxon>
        <taxon>Bacillales</taxon>
        <taxon>Bacillaceae</taxon>
        <taxon>Halalkalibacter</taxon>
    </lineage>
</organism>
<evidence type="ECO:0000256" key="4">
    <source>
        <dbReference type="ARBA" id="ARBA00012546"/>
    </source>
</evidence>
<sequence length="467" mass="54139">MTKPFIHDDFILNSEAAKILYHDYAKAMPIYDYHCHIIPKEIAENQSFANVSEIWLHGDHYKWRAMRTLGVDERLITGDADDKEKFQAWSKVVPQTIGNPLYHWTHMELKRYFDVDILLNEESSEEIWNHCNHILQSGLTTQKILENFNVKVVCTTDDPVDSLEHHQAIKQNGEIQTKVLPAFRPDKAVELTRPEFNEYIAKLAEVSELEITKFEDLLKAIEKRAHYFHEHGCRLSDHGIETLPFERVSFEEASQIFDKAKAGESIDSLEEKKYKTFTLLFLGRLYRSLGWTMQLHIGAIRNNNERMFTKLGPDTGFDSIHDFDLAKPLNSFLNELDRENELPKTIIYNLNPIHNYVIATAIGNFQSSEANGKIQFGSGWWFNDQKDGMLKQMTDLANLGLLSSFVGMLTDSRSFLSYPRHEYFRRVLCDLVGGWVEAGEAPRDYKLLGNMIQNISYNNANHYFEMK</sequence>
<dbReference type="Gene3D" id="3.20.20.140">
    <property type="entry name" value="Metal-dependent hydrolases"/>
    <property type="match status" value="1"/>
</dbReference>
<evidence type="ECO:0000256" key="7">
    <source>
        <dbReference type="HAMAP-Rule" id="MF_00675"/>
    </source>
</evidence>
<dbReference type="EC" id="5.3.1.12" evidence="4 7"/>
<dbReference type="InterPro" id="IPR003766">
    <property type="entry name" value="Uronate_isomerase"/>
</dbReference>
<evidence type="ECO:0000256" key="6">
    <source>
        <dbReference type="ARBA" id="ARBA00023235"/>
    </source>
</evidence>
<dbReference type="eggNOG" id="COG1904">
    <property type="taxonomic scope" value="Bacteria"/>
</dbReference>
<dbReference type="Gene3D" id="1.10.2020.10">
    <property type="entry name" value="uronate isomerase, domain 2, chain A"/>
    <property type="match status" value="1"/>
</dbReference>
<comment type="catalytic activity">
    <reaction evidence="7">
        <text>aldehydo-D-galacturonate = keto-D-tagaturonate</text>
        <dbReference type="Rhea" id="RHEA:27702"/>
        <dbReference type="ChEBI" id="CHEBI:12952"/>
        <dbReference type="ChEBI" id="CHEBI:17886"/>
    </reaction>
</comment>
<dbReference type="PANTHER" id="PTHR30068">
    <property type="entry name" value="URONATE ISOMERASE"/>
    <property type="match status" value="1"/>
</dbReference>
<evidence type="ECO:0000256" key="1">
    <source>
        <dbReference type="ARBA" id="ARBA00001165"/>
    </source>
</evidence>
<dbReference type="EMBL" id="JRJU01000011">
    <property type="protein sequence ID" value="KHF40240.1"/>
    <property type="molecule type" value="Genomic_DNA"/>
</dbReference>
<comment type="pathway">
    <text evidence="2 7">Carbohydrate metabolism; pentose and glucuronate interconversion.</text>
</comment>
<dbReference type="UniPathway" id="UPA00246"/>
<dbReference type="RefSeq" id="WP_034628817.1">
    <property type="nucleotide sequence ID" value="NZ_JRJU01000011.1"/>
</dbReference>
<reference evidence="8 9" key="1">
    <citation type="submission" date="2014-09" db="EMBL/GenBank/DDBJ databases">
        <title>Genome sequencing and annotation of Bacillus Okhensis strain Kh10-101T.</title>
        <authorList>
            <person name="Prakash J.S."/>
        </authorList>
    </citation>
    <scope>NUCLEOTIDE SEQUENCE [LARGE SCALE GENOMIC DNA]</scope>
    <source>
        <strain evidence="9">Kh10-101T</strain>
    </source>
</reference>
<protein>
    <recommendedName>
        <fullName evidence="5 7">Uronate isomerase</fullName>
        <ecNumber evidence="4 7">5.3.1.12</ecNumber>
    </recommendedName>
    <alternativeName>
        <fullName evidence="7">Glucuronate isomerase</fullName>
    </alternativeName>
    <alternativeName>
        <fullName evidence="7">Uronic isomerase</fullName>
    </alternativeName>
</protein>
<dbReference type="GO" id="GO:0008880">
    <property type="term" value="F:glucuronate isomerase activity"/>
    <property type="evidence" value="ECO:0007669"/>
    <property type="project" value="UniProtKB-UniRule"/>
</dbReference>
<dbReference type="GO" id="GO:0019698">
    <property type="term" value="P:D-galacturonate catabolic process"/>
    <property type="evidence" value="ECO:0007669"/>
    <property type="project" value="TreeGrafter"/>
</dbReference>
<evidence type="ECO:0000256" key="3">
    <source>
        <dbReference type="ARBA" id="ARBA00008397"/>
    </source>
</evidence>
<proteinExistence type="inferred from homology"/>
<comment type="catalytic activity">
    <reaction evidence="1 7">
        <text>D-glucuronate = D-fructuronate</text>
        <dbReference type="Rhea" id="RHEA:13049"/>
        <dbReference type="ChEBI" id="CHEBI:58720"/>
        <dbReference type="ChEBI" id="CHEBI:59863"/>
        <dbReference type="EC" id="5.3.1.12"/>
    </reaction>
</comment>
<name>A0A0B0IG18_9BACI</name>
<dbReference type="HAMAP" id="MF_00675">
    <property type="entry name" value="UxaC"/>
    <property type="match status" value="1"/>
</dbReference>